<name>A0A6J4STB3_9ACTN</name>
<accession>A0A6J4STB3</accession>
<evidence type="ECO:0000313" key="1">
    <source>
        <dbReference type="EMBL" id="CAA9504629.1"/>
    </source>
</evidence>
<dbReference type="EMBL" id="CADCVR010000071">
    <property type="protein sequence ID" value="CAA9504629.1"/>
    <property type="molecule type" value="Genomic_DNA"/>
</dbReference>
<organism evidence="1">
    <name type="scientific">uncultured Solirubrobacteraceae bacterium</name>
    <dbReference type="NCBI Taxonomy" id="1162706"/>
    <lineage>
        <taxon>Bacteria</taxon>
        <taxon>Bacillati</taxon>
        <taxon>Actinomycetota</taxon>
        <taxon>Thermoleophilia</taxon>
        <taxon>Solirubrobacterales</taxon>
        <taxon>Solirubrobacteraceae</taxon>
        <taxon>environmental samples</taxon>
    </lineage>
</organism>
<gene>
    <name evidence="1" type="ORF">AVDCRST_MAG53-2351</name>
</gene>
<protein>
    <recommendedName>
        <fullName evidence="2">ACT domain-containing protein</fullName>
    </recommendedName>
</protein>
<reference evidence="1" key="1">
    <citation type="submission" date="2020-02" db="EMBL/GenBank/DDBJ databases">
        <authorList>
            <person name="Meier V. D."/>
        </authorList>
    </citation>
    <scope>NUCLEOTIDE SEQUENCE</scope>
    <source>
        <strain evidence="1">AVDCRST_MAG53</strain>
    </source>
</reference>
<dbReference type="AlphaFoldDB" id="A0A6J4STB3"/>
<sequence length="88" mass="9285">MSRPEPPGGQPIEVSVLVDGEHLAAIEAVVAELERTGLRISAVMRTVGVITGTTDDTSRCSAFEALEGVESVEVARTFQLPPPDSPIQ</sequence>
<evidence type="ECO:0008006" key="2">
    <source>
        <dbReference type="Google" id="ProtNLM"/>
    </source>
</evidence>
<proteinExistence type="predicted"/>